<accession>A0A840S1E0</accession>
<dbReference type="InterPro" id="IPR001638">
    <property type="entry name" value="Solute-binding_3/MltF_N"/>
</dbReference>
<keyword evidence="1" id="KW-0732">Signal</keyword>
<keyword evidence="4" id="KW-1185">Reference proteome</keyword>
<dbReference type="PANTHER" id="PTHR35936:SF35">
    <property type="entry name" value="L-CYSTINE-BINDING PROTEIN TCYJ"/>
    <property type="match status" value="1"/>
</dbReference>
<evidence type="ECO:0000256" key="1">
    <source>
        <dbReference type="ARBA" id="ARBA00022729"/>
    </source>
</evidence>
<evidence type="ECO:0000259" key="2">
    <source>
        <dbReference type="Pfam" id="PF00497"/>
    </source>
</evidence>
<dbReference type="RefSeq" id="WP_184044643.1">
    <property type="nucleotide sequence ID" value="NZ_JACHHO010000001.1"/>
</dbReference>
<organism evidence="3 4">
    <name type="scientific">Inhella inkyongensis</name>
    <dbReference type="NCBI Taxonomy" id="392593"/>
    <lineage>
        <taxon>Bacteria</taxon>
        <taxon>Pseudomonadati</taxon>
        <taxon>Pseudomonadota</taxon>
        <taxon>Betaproteobacteria</taxon>
        <taxon>Burkholderiales</taxon>
        <taxon>Sphaerotilaceae</taxon>
        <taxon>Inhella</taxon>
    </lineage>
</organism>
<comment type="caution">
    <text evidence="3">The sequence shown here is derived from an EMBL/GenBank/DDBJ whole genome shotgun (WGS) entry which is preliminary data.</text>
</comment>
<reference evidence="3 4" key="1">
    <citation type="submission" date="2020-08" db="EMBL/GenBank/DDBJ databases">
        <title>Genomic Encyclopedia of Type Strains, Phase IV (KMG-IV): sequencing the most valuable type-strain genomes for metagenomic binning, comparative biology and taxonomic classification.</title>
        <authorList>
            <person name="Goeker M."/>
        </authorList>
    </citation>
    <scope>NUCLEOTIDE SEQUENCE [LARGE SCALE GENOMIC DNA]</scope>
    <source>
        <strain evidence="3 4">DSM 23958</strain>
    </source>
</reference>
<dbReference type="SUPFAM" id="SSF53850">
    <property type="entry name" value="Periplasmic binding protein-like II"/>
    <property type="match status" value="1"/>
</dbReference>
<dbReference type="PANTHER" id="PTHR35936">
    <property type="entry name" value="MEMBRANE-BOUND LYTIC MUREIN TRANSGLYCOSYLASE F"/>
    <property type="match status" value="1"/>
</dbReference>
<sequence>MSICTLGASAQTNTNVSLCHEDVENAPWIFTGARQGYSQLMMAEVAKQAHISIKLTPMPWKACLAAVKEGKMDGAISGSYSKERAEFAVYPMEGDSPDTTRRMYYASYAFYRHKDHPVNWDGKSLKASGLIGAQSGFSVVAQLKELGARVEDNTTSADEVLKRVAEGRYQAGVVSISEGDASLAQNPALRAALVRVNPPMVEKPYFTLFNKDFAARNDMAVRMIWTGVKMVRMNPTFKVRVAPLTRGSE</sequence>
<dbReference type="Proteomes" id="UP000554837">
    <property type="component" value="Unassembled WGS sequence"/>
</dbReference>
<evidence type="ECO:0000313" key="4">
    <source>
        <dbReference type="Proteomes" id="UP000554837"/>
    </source>
</evidence>
<feature type="domain" description="Solute-binding protein family 3/N-terminal" evidence="2">
    <location>
        <begin position="26"/>
        <end position="86"/>
    </location>
</feature>
<evidence type="ECO:0000313" key="3">
    <source>
        <dbReference type="EMBL" id="MBB5203228.1"/>
    </source>
</evidence>
<gene>
    <name evidence="3" type="ORF">HNQ51_000521</name>
</gene>
<proteinExistence type="predicted"/>
<name>A0A840S1E0_9BURK</name>
<dbReference type="Gene3D" id="3.40.190.10">
    <property type="entry name" value="Periplasmic binding protein-like II"/>
    <property type="match status" value="2"/>
</dbReference>
<dbReference type="AlphaFoldDB" id="A0A840S1E0"/>
<dbReference type="EMBL" id="JACHHO010000001">
    <property type="protein sequence ID" value="MBB5203228.1"/>
    <property type="molecule type" value="Genomic_DNA"/>
</dbReference>
<dbReference type="Pfam" id="PF00497">
    <property type="entry name" value="SBP_bac_3"/>
    <property type="match status" value="1"/>
</dbReference>
<protein>
    <submittedName>
        <fullName evidence="3">Polar amino acid transport system substrate-binding protein</fullName>
    </submittedName>
</protein>